<evidence type="ECO:0000313" key="8">
    <source>
        <dbReference type="EMBL" id="NNF06906.1"/>
    </source>
</evidence>
<gene>
    <name evidence="8" type="ORF">HKN21_09105</name>
</gene>
<dbReference type="Pfam" id="PF03279">
    <property type="entry name" value="Lip_A_acyltrans"/>
    <property type="match status" value="1"/>
</dbReference>
<evidence type="ECO:0000256" key="2">
    <source>
        <dbReference type="ARBA" id="ARBA00022475"/>
    </source>
</evidence>
<feature type="region of interest" description="Disordered" evidence="7">
    <location>
        <begin position="239"/>
        <end position="276"/>
    </location>
</feature>
<dbReference type="GO" id="GO:0005886">
    <property type="term" value="C:plasma membrane"/>
    <property type="evidence" value="ECO:0007669"/>
    <property type="project" value="UniProtKB-SubCell"/>
</dbReference>
<comment type="subcellular location">
    <subcellularLocation>
        <location evidence="1">Cell inner membrane</location>
    </subcellularLocation>
</comment>
<sequence length="276" mass="30713">ENLRLAFPEKDAAWHLDIYKKMLQNMGGVLSEFARLTDPKRSKELLFELKNAKWIPETHALGRGGFLLSAHFGNWEGMGAIGADMGVPITVLGARQRNPLVEKMFSEYRASLGVEAITVRSGMRPLVQALKQGRLVTTLADQDGGRDGIFLDFFGRKASVQAGVFRLAARLQAPILVGFSTRVDEGWSGYLHPPLMPREAQGPEALEKEATRLAREYTQLVEQAVSAPPAHWFLVHRRWKTRPKNQPETQEKARISGARASAKNLLQPPPQTSDNP</sequence>
<accession>A0A7Y2H2D6</accession>
<feature type="non-terminal residue" evidence="8">
    <location>
        <position position="1"/>
    </location>
</feature>
<dbReference type="CDD" id="cd07984">
    <property type="entry name" value="LPLAT_LABLAT-like"/>
    <property type="match status" value="1"/>
</dbReference>
<keyword evidence="3" id="KW-0997">Cell inner membrane</keyword>
<evidence type="ECO:0000256" key="5">
    <source>
        <dbReference type="ARBA" id="ARBA00023136"/>
    </source>
</evidence>
<dbReference type="Proteomes" id="UP000547674">
    <property type="component" value="Unassembled WGS sequence"/>
</dbReference>
<proteinExistence type="predicted"/>
<keyword evidence="4" id="KW-0808">Transferase</keyword>
<dbReference type="PANTHER" id="PTHR30606:SF10">
    <property type="entry name" value="PHOSPHATIDYLINOSITOL MANNOSIDE ACYLTRANSFERASE"/>
    <property type="match status" value="1"/>
</dbReference>
<keyword evidence="2" id="KW-1003">Cell membrane</keyword>
<evidence type="ECO:0000256" key="4">
    <source>
        <dbReference type="ARBA" id="ARBA00022679"/>
    </source>
</evidence>
<dbReference type="GO" id="GO:0016746">
    <property type="term" value="F:acyltransferase activity"/>
    <property type="evidence" value="ECO:0007669"/>
    <property type="project" value="UniProtKB-KW"/>
</dbReference>
<dbReference type="AlphaFoldDB" id="A0A7Y2H2D6"/>
<keyword evidence="5" id="KW-0472">Membrane</keyword>
<evidence type="ECO:0000256" key="1">
    <source>
        <dbReference type="ARBA" id="ARBA00004533"/>
    </source>
</evidence>
<comment type="caution">
    <text evidence="8">The sequence shown here is derived from an EMBL/GenBank/DDBJ whole genome shotgun (WGS) entry which is preliminary data.</text>
</comment>
<dbReference type="GO" id="GO:0009247">
    <property type="term" value="P:glycolipid biosynthetic process"/>
    <property type="evidence" value="ECO:0007669"/>
    <property type="project" value="UniProtKB-ARBA"/>
</dbReference>
<evidence type="ECO:0000313" key="9">
    <source>
        <dbReference type="Proteomes" id="UP000547674"/>
    </source>
</evidence>
<reference evidence="8 9" key="1">
    <citation type="submission" date="2020-03" db="EMBL/GenBank/DDBJ databases">
        <title>Metabolic flexibility allows generalist bacteria to become dominant in a frequently disturbed ecosystem.</title>
        <authorList>
            <person name="Chen Y.-J."/>
            <person name="Leung P.M."/>
            <person name="Bay S.K."/>
            <person name="Hugenholtz P."/>
            <person name="Kessler A.J."/>
            <person name="Shelley G."/>
            <person name="Waite D.W."/>
            <person name="Cook P.L."/>
            <person name="Greening C."/>
        </authorList>
    </citation>
    <scope>NUCLEOTIDE SEQUENCE [LARGE SCALE GENOMIC DNA]</scope>
    <source>
        <strain evidence="8">SS_bin_28</strain>
    </source>
</reference>
<evidence type="ECO:0000256" key="3">
    <source>
        <dbReference type="ARBA" id="ARBA00022519"/>
    </source>
</evidence>
<evidence type="ECO:0000256" key="6">
    <source>
        <dbReference type="ARBA" id="ARBA00023315"/>
    </source>
</evidence>
<protein>
    <recommendedName>
        <fullName evidence="10">Lysophospholipid acyltransferase family protein</fullName>
    </recommendedName>
</protein>
<dbReference type="EMBL" id="JABDJR010000362">
    <property type="protein sequence ID" value="NNF06906.1"/>
    <property type="molecule type" value="Genomic_DNA"/>
</dbReference>
<keyword evidence="6" id="KW-0012">Acyltransferase</keyword>
<dbReference type="InterPro" id="IPR004960">
    <property type="entry name" value="LipA_acyltrans"/>
</dbReference>
<evidence type="ECO:0000256" key="7">
    <source>
        <dbReference type="SAM" id="MobiDB-lite"/>
    </source>
</evidence>
<organism evidence="8 9">
    <name type="scientific">Eiseniibacteriota bacterium</name>
    <dbReference type="NCBI Taxonomy" id="2212470"/>
    <lineage>
        <taxon>Bacteria</taxon>
        <taxon>Candidatus Eiseniibacteriota</taxon>
    </lineage>
</organism>
<feature type="compositionally biased region" description="Pro residues" evidence="7">
    <location>
        <begin position="267"/>
        <end position="276"/>
    </location>
</feature>
<evidence type="ECO:0008006" key="10">
    <source>
        <dbReference type="Google" id="ProtNLM"/>
    </source>
</evidence>
<name>A0A7Y2H2D6_UNCEI</name>
<dbReference type="PANTHER" id="PTHR30606">
    <property type="entry name" value="LIPID A BIOSYNTHESIS LAUROYL ACYLTRANSFERASE"/>
    <property type="match status" value="1"/>
</dbReference>